<sequence>MTGYLTPLLNATEPNTTLWEDNVVYKEKIRQSLAECNNKNRRANEMNTRLYQVVC</sequence>
<name>A0A077PKM2_XENBV</name>
<protein>
    <submittedName>
        <fullName evidence="1">Uncharacterized protein</fullName>
    </submittedName>
</protein>
<accession>A0A077PKM2</accession>
<proteinExistence type="predicted"/>
<gene>
    <name evidence="1" type="ORF">XBKB1_3370007</name>
</gene>
<dbReference type="HOGENOM" id="CLU_3031470_0_0_6"/>
<dbReference type="EMBL" id="CBSZ010000265">
    <property type="protein sequence ID" value="CDH24960.1"/>
    <property type="molecule type" value="Genomic_DNA"/>
</dbReference>
<evidence type="ECO:0000313" key="1">
    <source>
        <dbReference type="EMBL" id="CDH24960.1"/>
    </source>
</evidence>
<organism evidence="1">
    <name type="scientific">Xenorhabdus bovienii str. kraussei Becker Underwood</name>
    <dbReference type="NCBI Taxonomy" id="1398204"/>
    <lineage>
        <taxon>Bacteria</taxon>
        <taxon>Pseudomonadati</taxon>
        <taxon>Pseudomonadota</taxon>
        <taxon>Gammaproteobacteria</taxon>
        <taxon>Enterobacterales</taxon>
        <taxon>Morganellaceae</taxon>
        <taxon>Xenorhabdus</taxon>
    </lineage>
</organism>
<comment type="caution">
    <text evidence="1">The sequence shown here is derived from an EMBL/GenBank/DDBJ whole genome shotgun (WGS) entry which is preliminary data.</text>
</comment>
<dbReference type="Proteomes" id="UP000028493">
    <property type="component" value="Unassembled WGS sequence"/>
</dbReference>
<dbReference type="AlphaFoldDB" id="A0A077PKM2"/>
<reference evidence="1" key="1">
    <citation type="submission" date="2013-07" db="EMBL/GenBank/DDBJ databases">
        <title>Sub-species coevolution in mutualistic symbiosis.</title>
        <authorList>
            <person name="Murfin K."/>
            <person name="Klassen J."/>
            <person name="Lee M."/>
            <person name="Forst S."/>
            <person name="Stock P."/>
            <person name="Goodrich-Blair H."/>
        </authorList>
    </citation>
    <scope>NUCLEOTIDE SEQUENCE [LARGE SCALE GENOMIC DNA]</scope>
    <source>
        <strain evidence="1">Kraussei Becker Underwood</strain>
    </source>
</reference>